<evidence type="ECO:0000313" key="4">
    <source>
        <dbReference type="Proteomes" id="UP001281614"/>
    </source>
</evidence>
<dbReference type="Proteomes" id="UP001281614">
    <property type="component" value="Unassembled WGS sequence"/>
</dbReference>
<dbReference type="Gene3D" id="1.10.10.60">
    <property type="entry name" value="Homeodomain-like"/>
    <property type="match status" value="1"/>
</dbReference>
<gene>
    <name evidence="3" type="ORF">CKAH01_08996</name>
</gene>
<sequence>MTRSALRALRRQRARQRHTQRERERVVGGTPGTSIGMRVACCRYYRPPTTTTLSSSSFHPLMQVYGKASWLGTLPRAHTHIQSEREQSRLQCNAPPLPHFSSRTPIGSFAAAVGSQVRPNALWRLDAHAHAQAHAHLQPHCYTIISQTDNPAVPTAPQNKLIPARRLIDGQTPRMSWHDPALNPDEPLQMEPRERGKAGAYSYPTLLLISTLFSRPQSLPPPFRPGQFYAPNSSQTPILTIPPAKVGGHLSGRPPFWTHETGFMASVAAILLFCSHAVLFHIFTTPVPSRPRFFASLSPRQPVMLLKVRPNVRFLDLILTLLFLIAPFHNISSHGIMPKHTRASSSNHHRYINSMPVSLAPAANPIAMYNQRMSMPQTYYTVPSSSAPMQPQPQPTYESYAPVAAPPVSVPPLQHRASSGAWTPQDDQQLLSARSQGLNWGQIQMAYFPNKTPNACRKRHERLMERKGADDWDNRKLERLAKEYMSMRKEIWSALAARTGEKWNVVESKCMSNGLKNLQSAARAGARRERLESGQPLPPGYDDDSGISGLGLTPVDELDASYSSPEMSSGHSSGGSTTSAAGYVTSFSQHLQPLHAGQYSYGHTGAHHGYNSSVSSNASVNGGYPGQSPSVSPGPQMYQHGQRLPSVDMGIDAIINRPGGGGQHPM</sequence>
<feature type="compositionally biased region" description="Low complexity" evidence="1">
    <location>
        <begin position="561"/>
        <end position="578"/>
    </location>
</feature>
<dbReference type="SMART" id="SM00717">
    <property type="entry name" value="SANT"/>
    <property type="match status" value="1"/>
</dbReference>
<keyword evidence="4" id="KW-1185">Reference proteome</keyword>
<dbReference type="CDD" id="cd00167">
    <property type="entry name" value="SANT"/>
    <property type="match status" value="1"/>
</dbReference>
<feature type="region of interest" description="Disordered" evidence="1">
    <location>
        <begin position="610"/>
        <end position="640"/>
    </location>
</feature>
<dbReference type="EMBL" id="VYYT01000588">
    <property type="protein sequence ID" value="KAK2731348.1"/>
    <property type="molecule type" value="Genomic_DNA"/>
</dbReference>
<dbReference type="AlphaFoldDB" id="A0AAD9Y175"/>
<dbReference type="Pfam" id="PF13921">
    <property type="entry name" value="Myb_DNA-bind_6"/>
    <property type="match status" value="1"/>
</dbReference>
<accession>A0AAD9Y175</accession>
<feature type="compositionally biased region" description="Low complexity" evidence="1">
    <location>
        <begin position="610"/>
        <end position="635"/>
    </location>
</feature>
<comment type="caution">
    <text evidence="3">The sequence shown here is derived from an EMBL/GenBank/DDBJ whole genome shotgun (WGS) entry which is preliminary data.</text>
</comment>
<evidence type="ECO:0000313" key="3">
    <source>
        <dbReference type="EMBL" id="KAK2731348.1"/>
    </source>
</evidence>
<organism evidence="3 4">
    <name type="scientific">Colletotrichum kahawae</name>
    <name type="common">Coffee berry disease fungus</name>
    <dbReference type="NCBI Taxonomy" id="34407"/>
    <lineage>
        <taxon>Eukaryota</taxon>
        <taxon>Fungi</taxon>
        <taxon>Dikarya</taxon>
        <taxon>Ascomycota</taxon>
        <taxon>Pezizomycotina</taxon>
        <taxon>Sordariomycetes</taxon>
        <taxon>Hypocreomycetidae</taxon>
        <taxon>Glomerellales</taxon>
        <taxon>Glomerellaceae</taxon>
        <taxon>Colletotrichum</taxon>
        <taxon>Colletotrichum gloeosporioides species complex</taxon>
    </lineage>
</organism>
<name>A0AAD9Y175_COLKA</name>
<feature type="domain" description="Myb-like" evidence="2">
    <location>
        <begin position="414"/>
        <end position="464"/>
    </location>
</feature>
<protein>
    <submittedName>
        <fullName evidence="3">Myb family transcription factor</fullName>
    </submittedName>
</protein>
<feature type="region of interest" description="Disordered" evidence="1">
    <location>
        <begin position="1"/>
        <end position="30"/>
    </location>
</feature>
<reference evidence="3" key="1">
    <citation type="submission" date="2023-02" db="EMBL/GenBank/DDBJ databases">
        <title>Colletotrichum kahawae CIFC_Que2 genome sequencing and assembly.</title>
        <authorList>
            <person name="Baroncelli R."/>
        </authorList>
    </citation>
    <scope>NUCLEOTIDE SEQUENCE</scope>
    <source>
        <strain evidence="3">CIFC_Que2</strain>
    </source>
</reference>
<dbReference type="InterPro" id="IPR009057">
    <property type="entry name" value="Homeodomain-like_sf"/>
</dbReference>
<feature type="compositionally biased region" description="Basic residues" evidence="1">
    <location>
        <begin position="8"/>
        <end position="18"/>
    </location>
</feature>
<feature type="region of interest" description="Disordered" evidence="1">
    <location>
        <begin position="521"/>
        <end position="578"/>
    </location>
</feature>
<dbReference type="InterPro" id="IPR001005">
    <property type="entry name" value="SANT/Myb"/>
</dbReference>
<evidence type="ECO:0000259" key="2">
    <source>
        <dbReference type="PROSITE" id="PS50090"/>
    </source>
</evidence>
<evidence type="ECO:0000256" key="1">
    <source>
        <dbReference type="SAM" id="MobiDB-lite"/>
    </source>
</evidence>
<dbReference type="PROSITE" id="PS50090">
    <property type="entry name" value="MYB_LIKE"/>
    <property type="match status" value="1"/>
</dbReference>
<dbReference type="SUPFAM" id="SSF46689">
    <property type="entry name" value="Homeodomain-like"/>
    <property type="match status" value="1"/>
</dbReference>
<proteinExistence type="predicted"/>